<protein>
    <submittedName>
        <fullName evidence="2">HK97 gp10 family phage protein</fullName>
    </submittedName>
</protein>
<proteinExistence type="predicted"/>
<sequence>MSIRFKVRGVNQMVNLAKMKGRQAQQATDKELERSSIRIEKGAKTRAPVDTGQLKKTIFQGQAGALTYKVVAPVHYAIYLEKGTRKMGAKPFLRPALEEERPRLLARLKQIYGK</sequence>
<keyword evidence="3" id="KW-1185">Reference proteome</keyword>
<dbReference type="NCBIfam" id="TIGR01725">
    <property type="entry name" value="phge_HK97_gp10"/>
    <property type="match status" value="1"/>
</dbReference>
<dbReference type="Pfam" id="PF04883">
    <property type="entry name" value="HK97-gp10_like"/>
    <property type="match status" value="1"/>
</dbReference>
<feature type="compositionally biased region" description="Basic and acidic residues" evidence="1">
    <location>
        <begin position="28"/>
        <end position="43"/>
    </location>
</feature>
<evidence type="ECO:0000313" key="2">
    <source>
        <dbReference type="EMBL" id="TWS99142.1"/>
    </source>
</evidence>
<evidence type="ECO:0000256" key="1">
    <source>
        <dbReference type="SAM" id="MobiDB-lite"/>
    </source>
</evidence>
<name>A0A5C5SFR6_9STRE</name>
<organism evidence="2 3">
    <name type="scientific">Streptococcus cuniculipharyngis</name>
    <dbReference type="NCBI Taxonomy" id="1562651"/>
    <lineage>
        <taxon>Bacteria</taxon>
        <taxon>Bacillati</taxon>
        <taxon>Bacillota</taxon>
        <taxon>Bacilli</taxon>
        <taxon>Lactobacillales</taxon>
        <taxon>Streptococcaceae</taxon>
        <taxon>Streptococcus</taxon>
    </lineage>
</organism>
<comment type="caution">
    <text evidence="2">The sequence shown here is derived from an EMBL/GenBank/DDBJ whole genome shotgun (WGS) entry which is preliminary data.</text>
</comment>
<dbReference type="RefSeq" id="WP_146566412.1">
    <property type="nucleotide sequence ID" value="NZ_VOHL01000001.1"/>
</dbReference>
<dbReference type="InterPro" id="IPR010064">
    <property type="entry name" value="HK97-gp10_tail"/>
</dbReference>
<dbReference type="EMBL" id="VOHL01000001">
    <property type="protein sequence ID" value="TWS99142.1"/>
    <property type="molecule type" value="Genomic_DNA"/>
</dbReference>
<reference evidence="2 3" key="1">
    <citation type="submission" date="2019-08" db="EMBL/GenBank/DDBJ databases">
        <authorList>
            <person name="Lei W."/>
        </authorList>
    </citation>
    <scope>NUCLEOTIDE SEQUENCE [LARGE SCALE GENOMIC DNA]</scope>
    <source>
        <strain evidence="2 3">CCUG 66496</strain>
    </source>
</reference>
<accession>A0A5C5SFR6</accession>
<evidence type="ECO:0000313" key="3">
    <source>
        <dbReference type="Proteomes" id="UP000317430"/>
    </source>
</evidence>
<dbReference type="OrthoDB" id="886754at2"/>
<dbReference type="Proteomes" id="UP000317430">
    <property type="component" value="Unassembled WGS sequence"/>
</dbReference>
<dbReference type="AlphaFoldDB" id="A0A5C5SFR6"/>
<gene>
    <name evidence="2" type="ORF">FRX57_02785</name>
</gene>
<feature type="region of interest" description="Disordered" evidence="1">
    <location>
        <begin position="21"/>
        <end position="48"/>
    </location>
</feature>